<dbReference type="InterPro" id="IPR036770">
    <property type="entry name" value="Ankyrin_rpt-contain_sf"/>
</dbReference>
<name>A0A485LD22_9STRA</name>
<gene>
    <name evidence="2" type="primary">Aste57867_19627</name>
    <name evidence="1" type="ORF">As57867_019562</name>
    <name evidence="2" type="ORF">ASTE57867_19627</name>
</gene>
<dbReference type="OrthoDB" id="90993at2759"/>
<evidence type="ECO:0000313" key="1">
    <source>
        <dbReference type="EMBL" id="KAF0688805.1"/>
    </source>
</evidence>
<sequence>MMDGLVQGKKSLCDDSDCHLSKWKNVLMSCDLMDAITCFQGGIVADLLPLLVIDYAHTPLDKNIKHGQELLAPWLLMHGHARLAKISPSTLESLLPLVGTHAISTSDFPLLEFVVGALNRTVFKQHAFIDIAAKLNNFAVLCYLDDVGHMGCTMAAIDAAASHGNLEMVQFLHTHRLEGCSHVALVRATEQGHVDVLRYLLDHRLGGNVNPWLMRCHVLFNAALKNGHLNMATFLMTLGWRGSEWSVQEAAKHDKVDVMTWLHAQPAIPRQRIGWAMNCAADLGHLDVLTYLHDQYPHEYNPTTMDMDPVAENGHLAVLQYLHRHGGRCTTNAMNLAASNGHLDIVQWLHSHRDEGCTIEAMDAAAANNHMEVVQFLVAHRSEQCSTKAMNLAAGNGHLDMLQWLHEHSRAGWTIEALDNAAKGNHMAVVQWLLANQSCSSQAEIPLQRQCSDRAPRMAAAKGHSKMAKWLLETQNVPCEAAVACGMAGTGDVDVLAWLVRTYPHVAVPELLCKASARGQVDAVKWILVNISVGCPSCAYRGTHKCYRRVRRLLQATPKGDRWCHSCKLAAW</sequence>
<dbReference type="InterPro" id="IPR002110">
    <property type="entry name" value="Ankyrin_rpt"/>
</dbReference>
<accession>A0A485LD22</accession>
<dbReference type="Gene3D" id="1.25.40.20">
    <property type="entry name" value="Ankyrin repeat-containing domain"/>
    <property type="match status" value="3"/>
</dbReference>
<dbReference type="EMBL" id="CAADRA010006673">
    <property type="protein sequence ID" value="VFT96327.1"/>
    <property type="molecule type" value="Genomic_DNA"/>
</dbReference>
<proteinExistence type="predicted"/>
<reference evidence="2 3" key="1">
    <citation type="submission" date="2019-03" db="EMBL/GenBank/DDBJ databases">
        <authorList>
            <person name="Gaulin E."/>
            <person name="Dumas B."/>
        </authorList>
    </citation>
    <scope>NUCLEOTIDE SEQUENCE [LARGE SCALE GENOMIC DNA]</scope>
    <source>
        <strain evidence="2">CBS 568.67</strain>
    </source>
</reference>
<dbReference type="AlphaFoldDB" id="A0A485LD22"/>
<reference evidence="1" key="2">
    <citation type="submission" date="2019-06" db="EMBL/GenBank/DDBJ databases">
        <title>Genomics analysis of Aphanomyces spp. identifies a new class of oomycete effector associated with host adaptation.</title>
        <authorList>
            <person name="Gaulin E."/>
        </authorList>
    </citation>
    <scope>NUCLEOTIDE SEQUENCE</scope>
    <source>
        <strain evidence="1">CBS 578.67</strain>
    </source>
</reference>
<dbReference type="SUPFAM" id="SSF48403">
    <property type="entry name" value="Ankyrin repeat"/>
    <property type="match status" value="1"/>
</dbReference>
<dbReference type="EMBL" id="VJMH01006651">
    <property type="protein sequence ID" value="KAF0688805.1"/>
    <property type="molecule type" value="Genomic_DNA"/>
</dbReference>
<dbReference type="PANTHER" id="PTHR46586:SF3">
    <property type="entry name" value="ANKYRIN REPEAT-CONTAINING PROTEIN"/>
    <property type="match status" value="1"/>
</dbReference>
<keyword evidence="3" id="KW-1185">Reference proteome</keyword>
<evidence type="ECO:0000313" key="3">
    <source>
        <dbReference type="Proteomes" id="UP000332933"/>
    </source>
</evidence>
<dbReference type="Pfam" id="PF12796">
    <property type="entry name" value="Ank_2"/>
    <property type="match status" value="3"/>
</dbReference>
<organism evidence="2 3">
    <name type="scientific">Aphanomyces stellatus</name>
    <dbReference type="NCBI Taxonomy" id="120398"/>
    <lineage>
        <taxon>Eukaryota</taxon>
        <taxon>Sar</taxon>
        <taxon>Stramenopiles</taxon>
        <taxon>Oomycota</taxon>
        <taxon>Saprolegniomycetes</taxon>
        <taxon>Saprolegniales</taxon>
        <taxon>Verrucalvaceae</taxon>
        <taxon>Aphanomyces</taxon>
    </lineage>
</organism>
<dbReference type="InterPro" id="IPR052050">
    <property type="entry name" value="SecEffector_AnkRepeat"/>
</dbReference>
<dbReference type="Proteomes" id="UP000332933">
    <property type="component" value="Unassembled WGS sequence"/>
</dbReference>
<dbReference type="PANTHER" id="PTHR46586">
    <property type="entry name" value="ANKYRIN REPEAT-CONTAINING PROTEIN"/>
    <property type="match status" value="1"/>
</dbReference>
<evidence type="ECO:0000313" key="2">
    <source>
        <dbReference type="EMBL" id="VFT96327.1"/>
    </source>
</evidence>
<protein>
    <submittedName>
        <fullName evidence="2">Aste57867_19627 protein</fullName>
    </submittedName>
</protein>